<dbReference type="EMBL" id="MAEI02000001">
    <property type="protein sequence ID" value="MEO1781734.1"/>
    <property type="molecule type" value="Genomic_DNA"/>
</dbReference>
<accession>A0ABV0F101</accession>
<protein>
    <recommendedName>
        <fullName evidence="3">Glycosyltransferase 2-like domain-containing protein</fullName>
    </recommendedName>
</protein>
<dbReference type="RefSeq" id="WP_161868451.1">
    <property type="nucleotide sequence ID" value="NZ_MAEI02000001.1"/>
</dbReference>
<evidence type="ECO:0008006" key="3">
    <source>
        <dbReference type="Google" id="ProtNLM"/>
    </source>
</evidence>
<reference evidence="1 2" key="2">
    <citation type="submission" date="2024-02" db="EMBL/GenBank/DDBJ databases">
        <title>The Genome Sequence of Enterococcus diestrammenae JM9A.</title>
        <authorList>
            <person name="Earl A."/>
            <person name="Manson A."/>
            <person name="Gilmore M."/>
            <person name="Sanders J."/>
            <person name="Shea T."/>
            <person name="Howe W."/>
            <person name="Livny J."/>
            <person name="Cuomo C."/>
            <person name="Neafsey D."/>
            <person name="Birren B."/>
        </authorList>
    </citation>
    <scope>NUCLEOTIDE SEQUENCE [LARGE SCALE GENOMIC DNA]</scope>
    <source>
        <strain evidence="1 2">JM9A</strain>
    </source>
</reference>
<comment type="caution">
    <text evidence="1">The sequence shown here is derived from an EMBL/GenBank/DDBJ whole genome shotgun (WGS) entry which is preliminary data.</text>
</comment>
<name>A0ABV0F101_9ENTE</name>
<evidence type="ECO:0000313" key="2">
    <source>
        <dbReference type="Proteomes" id="UP001429357"/>
    </source>
</evidence>
<dbReference type="SUPFAM" id="SSF53448">
    <property type="entry name" value="Nucleotide-diphospho-sugar transferases"/>
    <property type="match status" value="1"/>
</dbReference>
<keyword evidence="2" id="KW-1185">Reference proteome</keyword>
<evidence type="ECO:0000313" key="1">
    <source>
        <dbReference type="EMBL" id="MEO1781734.1"/>
    </source>
</evidence>
<gene>
    <name evidence="1" type="ORF">BAU18_001322</name>
</gene>
<dbReference type="Gene3D" id="3.90.550.10">
    <property type="entry name" value="Spore Coat Polysaccharide Biosynthesis Protein SpsA, Chain A"/>
    <property type="match status" value="1"/>
</dbReference>
<proteinExistence type="predicted"/>
<dbReference type="Proteomes" id="UP001429357">
    <property type="component" value="Unassembled WGS sequence"/>
</dbReference>
<organism evidence="1 2">
    <name type="scientific">Enterococcus diestrammenae</name>
    <dbReference type="NCBI Taxonomy" id="1155073"/>
    <lineage>
        <taxon>Bacteria</taxon>
        <taxon>Bacillati</taxon>
        <taxon>Bacillota</taxon>
        <taxon>Bacilli</taxon>
        <taxon>Lactobacillales</taxon>
        <taxon>Enterococcaceae</taxon>
        <taxon>Enterococcus</taxon>
    </lineage>
</organism>
<sequence>MARLMIVVVLYRQRWQESPLLPILEDFLATQEARVLLYDNSPQPQQHPFFDLAHVLYHHDATNPGLASAYNFAFAQMRKTGCDRLLLLDQDTQLTKSYMEEVATFSFTDEIPVVVPRLFSGQRQLSPLAAGEYIDRYSKPIGSGVQYQRVMAVNSGCGIALAYLEEIGGFNEAFPLDFLDHWFFWRLFQAGKAVAVSQEKMTHDLSVLYYQQVSTSRYQSILAGETLFYQQYDRELLPRHRQQLLRRWMKQFLTVKNRQIWRLTWQAYRQLKEEQP</sequence>
<reference evidence="2" key="1">
    <citation type="submission" date="2016-06" db="EMBL/GenBank/DDBJ databases">
        <title>Four novel species of enterococci isolated from chicken manure.</title>
        <authorList>
            <person name="Van Tyne D."/>
        </authorList>
    </citation>
    <scope>NUCLEOTIDE SEQUENCE [LARGE SCALE GENOMIC DNA]</scope>
    <source>
        <strain evidence="2">JM9A</strain>
    </source>
</reference>
<dbReference type="InterPro" id="IPR029044">
    <property type="entry name" value="Nucleotide-diphossugar_trans"/>
</dbReference>